<proteinExistence type="predicted"/>
<dbReference type="RefSeq" id="WP_110940640.1">
    <property type="nucleotide sequence ID" value="NZ_FQZV01000015.1"/>
</dbReference>
<name>A0A1M6GZ25_9FIRM</name>
<evidence type="ECO:0000313" key="1">
    <source>
        <dbReference type="EMBL" id="SHJ15182.1"/>
    </source>
</evidence>
<protein>
    <recommendedName>
        <fullName evidence="3">Acetyltransferase (GNAT) domain-containing protein</fullName>
    </recommendedName>
</protein>
<dbReference type="Proteomes" id="UP000184536">
    <property type="component" value="Unassembled WGS sequence"/>
</dbReference>
<dbReference type="AlphaFoldDB" id="A0A1M6GZ25"/>
<keyword evidence="2" id="KW-1185">Reference proteome</keyword>
<dbReference type="OrthoDB" id="1953106at2"/>
<dbReference type="EMBL" id="FQZV01000015">
    <property type="protein sequence ID" value="SHJ15182.1"/>
    <property type="molecule type" value="Genomic_DNA"/>
</dbReference>
<sequence>MLPIYTKNKGRETFPITEKINASKLMNFVKALQDITRYKFHCQVYTKNIGNIWSFKYTALNKILITISFHDDFHEDDSYIYIQDFIFPKSCREKKIDQKALRLFLQYFQSLNFDRIRFRLDKEDNRILCQHFPFKQTHSEEASMSLKTVFIPHNADSSF</sequence>
<reference evidence="2" key="1">
    <citation type="submission" date="2016-11" db="EMBL/GenBank/DDBJ databases">
        <authorList>
            <person name="Varghese N."/>
            <person name="Submissions S."/>
        </authorList>
    </citation>
    <scope>NUCLEOTIDE SEQUENCE [LARGE SCALE GENOMIC DNA]</scope>
    <source>
        <strain evidence="2">DSM 17957</strain>
    </source>
</reference>
<evidence type="ECO:0000313" key="2">
    <source>
        <dbReference type="Proteomes" id="UP000184536"/>
    </source>
</evidence>
<organism evidence="1 2">
    <name type="scientific">Geosporobacter subterraneus DSM 17957</name>
    <dbReference type="NCBI Taxonomy" id="1121919"/>
    <lineage>
        <taxon>Bacteria</taxon>
        <taxon>Bacillati</taxon>
        <taxon>Bacillota</taxon>
        <taxon>Clostridia</taxon>
        <taxon>Peptostreptococcales</taxon>
        <taxon>Thermotaleaceae</taxon>
        <taxon>Geosporobacter</taxon>
    </lineage>
</organism>
<evidence type="ECO:0008006" key="3">
    <source>
        <dbReference type="Google" id="ProtNLM"/>
    </source>
</evidence>
<accession>A0A1M6GZ25</accession>
<gene>
    <name evidence="1" type="ORF">SAMN02745975_01410</name>
</gene>